<evidence type="ECO:0000256" key="1">
    <source>
        <dbReference type="SAM" id="Coils"/>
    </source>
</evidence>
<evidence type="ECO:0000256" key="2">
    <source>
        <dbReference type="SAM" id="SignalP"/>
    </source>
</evidence>
<accession>A0A9Q9EHJ8</accession>
<feature type="domain" description="SCP" evidence="3">
    <location>
        <begin position="67"/>
        <end position="213"/>
    </location>
</feature>
<feature type="coiled-coil region" evidence="1">
    <location>
        <begin position="44"/>
        <end position="71"/>
    </location>
</feature>
<sequence>MHFLYPLAALAATAMAIPAQLVEGNTVKAISNEPLLITPSGEQKVAKRDALAEAEAEADLEKRQYMTFQQRVLLHHNLHRRNHSAPDLVWNASIATSAKTLAQQCKFAHDTSIGGGGYGQNLAVGVKEANVTAVITDLWYGSEFNAYNRFYGQEPDLSTFGSYGHFTQVVWKGTTSVGCYVADCTKQGVTGVGANVGKYMTVCNYWRPGNVIGNFKTNVIRPRGDAVAKWNTGWA</sequence>
<keyword evidence="2" id="KW-0732">Signal</keyword>
<dbReference type="AlphaFoldDB" id="A0A9Q9EHJ8"/>
<dbReference type="OrthoDB" id="337038at2759"/>
<feature type="signal peptide" evidence="2">
    <location>
        <begin position="1"/>
        <end position="24"/>
    </location>
</feature>
<dbReference type="InterPro" id="IPR002413">
    <property type="entry name" value="V5_allergen-like"/>
</dbReference>
<dbReference type="SUPFAM" id="SSF55797">
    <property type="entry name" value="PR-1-like"/>
    <property type="match status" value="1"/>
</dbReference>
<keyword evidence="1" id="KW-0175">Coiled coil</keyword>
<evidence type="ECO:0000313" key="5">
    <source>
        <dbReference type="Proteomes" id="UP001056384"/>
    </source>
</evidence>
<name>A0A9Q9EHJ8_9PEZI</name>
<dbReference type="GO" id="GO:0005576">
    <property type="term" value="C:extracellular region"/>
    <property type="evidence" value="ECO:0007669"/>
    <property type="project" value="InterPro"/>
</dbReference>
<proteinExistence type="predicted"/>
<gene>
    <name evidence="4" type="ORF">Slin15195_G033310</name>
</gene>
<evidence type="ECO:0000259" key="3">
    <source>
        <dbReference type="SMART" id="SM00198"/>
    </source>
</evidence>
<dbReference type="Gene3D" id="3.40.33.10">
    <property type="entry name" value="CAP"/>
    <property type="match status" value="1"/>
</dbReference>
<protein>
    <submittedName>
        <fullName evidence="4">CAP domain-containing protein</fullName>
    </submittedName>
</protein>
<dbReference type="InterPro" id="IPR035940">
    <property type="entry name" value="CAP_sf"/>
</dbReference>
<feature type="chain" id="PRO_5040251204" evidence="2">
    <location>
        <begin position="25"/>
        <end position="235"/>
    </location>
</feature>
<dbReference type="InterPro" id="IPR001283">
    <property type="entry name" value="CRISP-related"/>
</dbReference>
<dbReference type="InterPro" id="IPR014044">
    <property type="entry name" value="CAP_dom"/>
</dbReference>
<dbReference type="Proteomes" id="UP001056384">
    <property type="component" value="Chromosome 2"/>
</dbReference>
<dbReference type="SMART" id="SM00198">
    <property type="entry name" value="SCP"/>
    <property type="match status" value="1"/>
</dbReference>
<evidence type="ECO:0000313" key="4">
    <source>
        <dbReference type="EMBL" id="USW50012.1"/>
    </source>
</evidence>
<dbReference type="Pfam" id="PF00188">
    <property type="entry name" value="CAP"/>
    <property type="match status" value="1"/>
</dbReference>
<dbReference type="InterPro" id="IPR018244">
    <property type="entry name" value="Allrgn_V5/Tpx1_CS"/>
</dbReference>
<dbReference type="PRINTS" id="PR00838">
    <property type="entry name" value="V5ALLERGEN"/>
</dbReference>
<dbReference type="EMBL" id="CP099419">
    <property type="protein sequence ID" value="USW50012.1"/>
    <property type="molecule type" value="Genomic_DNA"/>
</dbReference>
<dbReference type="PROSITE" id="PS01009">
    <property type="entry name" value="CRISP_1"/>
    <property type="match status" value="1"/>
</dbReference>
<dbReference type="PRINTS" id="PR00837">
    <property type="entry name" value="V5TPXLIKE"/>
</dbReference>
<organism evidence="4 5">
    <name type="scientific">Septoria linicola</name>
    <dbReference type="NCBI Taxonomy" id="215465"/>
    <lineage>
        <taxon>Eukaryota</taxon>
        <taxon>Fungi</taxon>
        <taxon>Dikarya</taxon>
        <taxon>Ascomycota</taxon>
        <taxon>Pezizomycotina</taxon>
        <taxon>Dothideomycetes</taxon>
        <taxon>Dothideomycetidae</taxon>
        <taxon>Mycosphaerellales</taxon>
        <taxon>Mycosphaerellaceae</taxon>
        <taxon>Septoria</taxon>
    </lineage>
</organism>
<reference evidence="4" key="1">
    <citation type="submission" date="2022-06" db="EMBL/GenBank/DDBJ databases">
        <title>Complete genome sequences of two strains of the flax pathogen Septoria linicola.</title>
        <authorList>
            <person name="Lapalu N."/>
            <person name="Simon A."/>
            <person name="Demenou B."/>
            <person name="Paumier D."/>
            <person name="Guillot M.-P."/>
            <person name="Gout L."/>
            <person name="Valade R."/>
        </authorList>
    </citation>
    <scope>NUCLEOTIDE SEQUENCE</scope>
    <source>
        <strain evidence="4">SE15195</strain>
    </source>
</reference>
<dbReference type="PANTHER" id="PTHR10334">
    <property type="entry name" value="CYSTEINE-RICH SECRETORY PROTEIN-RELATED"/>
    <property type="match status" value="1"/>
</dbReference>
<keyword evidence="5" id="KW-1185">Reference proteome</keyword>